<reference evidence="2 3" key="1">
    <citation type="submission" date="2020-05" db="EMBL/GenBank/DDBJ databases">
        <authorList>
            <person name="Campoy J."/>
            <person name="Schneeberger K."/>
            <person name="Spophaly S."/>
        </authorList>
    </citation>
    <scope>NUCLEOTIDE SEQUENCE [LARGE SCALE GENOMIC DNA]</scope>
    <source>
        <strain evidence="2">PruArmRojPasFocal</strain>
    </source>
</reference>
<dbReference type="Pfam" id="PF14244">
    <property type="entry name" value="Retrotran_gag_3"/>
    <property type="match status" value="1"/>
</dbReference>
<gene>
    <name evidence="2" type="ORF">CURHAP_LOCUS31194</name>
</gene>
<evidence type="ECO:0000313" key="3">
    <source>
        <dbReference type="Proteomes" id="UP000507222"/>
    </source>
</evidence>
<proteinExistence type="predicted"/>
<dbReference type="PANTHER" id="PTHR37610">
    <property type="entry name" value="CCHC-TYPE DOMAIN-CONTAINING PROTEIN"/>
    <property type="match status" value="1"/>
</dbReference>
<dbReference type="PANTHER" id="PTHR37610:SF40">
    <property type="entry name" value="OS01G0909600 PROTEIN"/>
    <property type="match status" value="1"/>
</dbReference>
<name>A0A6J5UR68_PRUAR</name>
<evidence type="ECO:0000259" key="1">
    <source>
        <dbReference type="Pfam" id="PF14244"/>
    </source>
</evidence>
<dbReference type="AlphaFoldDB" id="A0A6J5UR68"/>
<dbReference type="Proteomes" id="UP000507222">
    <property type="component" value="Unassembled WGS sequence"/>
</dbReference>
<feature type="domain" description="Retrotransposon Copia-like N-terminal" evidence="1">
    <location>
        <begin position="9"/>
        <end position="50"/>
    </location>
</feature>
<dbReference type="InterPro" id="IPR029472">
    <property type="entry name" value="Copia-like_N"/>
</dbReference>
<organism evidence="2 3">
    <name type="scientific">Prunus armeniaca</name>
    <name type="common">Apricot</name>
    <name type="synonym">Armeniaca vulgaris</name>
    <dbReference type="NCBI Taxonomy" id="36596"/>
    <lineage>
        <taxon>Eukaryota</taxon>
        <taxon>Viridiplantae</taxon>
        <taxon>Streptophyta</taxon>
        <taxon>Embryophyta</taxon>
        <taxon>Tracheophyta</taxon>
        <taxon>Spermatophyta</taxon>
        <taxon>Magnoliopsida</taxon>
        <taxon>eudicotyledons</taxon>
        <taxon>Gunneridae</taxon>
        <taxon>Pentapetalae</taxon>
        <taxon>rosids</taxon>
        <taxon>fabids</taxon>
        <taxon>Rosales</taxon>
        <taxon>Rosaceae</taxon>
        <taxon>Amygdaloideae</taxon>
        <taxon>Amygdaleae</taxon>
        <taxon>Prunus</taxon>
    </lineage>
</organism>
<protein>
    <recommendedName>
        <fullName evidence="1">Retrotransposon Copia-like N-terminal domain-containing protein</fullName>
    </recommendedName>
</protein>
<accession>A0A6J5UR68</accession>
<sequence>MDATDSNRTMKLSSILLNGLNYVAWSRAVTLSLGGKAKLGHINGKAKQPKSNDPKFDDWEATNRMRAIADEKQKETSFAVHLGNLKRMWNELAIYRPPTIDLKILQQWAEEDKLFKLLAYLKPEYEQLRSQILMCPTIPSLNSVGITIQREETRKKVMNSKVVPQESSALVADKKYKKQSII</sequence>
<dbReference type="EMBL" id="CAEKDK010000005">
    <property type="protein sequence ID" value="CAB4279096.1"/>
    <property type="molecule type" value="Genomic_DNA"/>
</dbReference>
<evidence type="ECO:0000313" key="2">
    <source>
        <dbReference type="EMBL" id="CAB4279096.1"/>
    </source>
</evidence>